<dbReference type="AlphaFoldDB" id="A0AAW0ACW7"/>
<dbReference type="Proteomes" id="UP001362999">
    <property type="component" value="Unassembled WGS sequence"/>
</dbReference>
<keyword evidence="2" id="KW-1185">Reference proteome</keyword>
<sequence>MSSDIPLIFTTIRKVIHNANETDPVYAEEIEDDIDAEAETLPQDSVYKL</sequence>
<comment type="caution">
    <text evidence="1">The sequence shown here is derived from an EMBL/GenBank/DDBJ whole genome shotgun (WGS) entry which is preliminary data.</text>
</comment>
<evidence type="ECO:0000313" key="2">
    <source>
        <dbReference type="Proteomes" id="UP001362999"/>
    </source>
</evidence>
<accession>A0AAW0ACW7</accession>
<gene>
    <name evidence="1" type="ORF">R3P38DRAFT_3213816</name>
</gene>
<protein>
    <submittedName>
        <fullName evidence="1">Uncharacterized protein</fullName>
    </submittedName>
</protein>
<proteinExistence type="predicted"/>
<organism evidence="1 2">
    <name type="scientific">Favolaschia claudopus</name>
    <dbReference type="NCBI Taxonomy" id="2862362"/>
    <lineage>
        <taxon>Eukaryota</taxon>
        <taxon>Fungi</taxon>
        <taxon>Dikarya</taxon>
        <taxon>Basidiomycota</taxon>
        <taxon>Agaricomycotina</taxon>
        <taxon>Agaricomycetes</taxon>
        <taxon>Agaricomycetidae</taxon>
        <taxon>Agaricales</taxon>
        <taxon>Marasmiineae</taxon>
        <taxon>Mycenaceae</taxon>
        <taxon>Favolaschia</taxon>
    </lineage>
</organism>
<reference evidence="1 2" key="1">
    <citation type="journal article" date="2024" name="J Genomics">
        <title>Draft genome sequencing and assembly of Favolaschia claudopus CIRM-BRFM 2984 isolated from oak limbs.</title>
        <authorList>
            <person name="Navarro D."/>
            <person name="Drula E."/>
            <person name="Chaduli D."/>
            <person name="Cazenave R."/>
            <person name="Ahrendt S."/>
            <person name="Wang J."/>
            <person name="Lipzen A."/>
            <person name="Daum C."/>
            <person name="Barry K."/>
            <person name="Grigoriev I.V."/>
            <person name="Favel A."/>
            <person name="Rosso M.N."/>
            <person name="Martin F."/>
        </authorList>
    </citation>
    <scope>NUCLEOTIDE SEQUENCE [LARGE SCALE GENOMIC DNA]</scope>
    <source>
        <strain evidence="1 2">CIRM-BRFM 2984</strain>
    </source>
</reference>
<evidence type="ECO:0000313" key="1">
    <source>
        <dbReference type="EMBL" id="KAK7006521.1"/>
    </source>
</evidence>
<name>A0AAW0ACW7_9AGAR</name>
<dbReference type="EMBL" id="JAWWNJ010000075">
    <property type="protein sequence ID" value="KAK7006521.1"/>
    <property type="molecule type" value="Genomic_DNA"/>
</dbReference>